<keyword evidence="8" id="KW-1185">Reference proteome</keyword>
<dbReference type="EC" id="2.3.2.26" evidence="2"/>
<evidence type="ECO:0000256" key="2">
    <source>
        <dbReference type="ARBA" id="ARBA00012485"/>
    </source>
</evidence>
<comment type="caution">
    <text evidence="7">The sequence shown here is derived from an EMBL/GenBank/DDBJ whole genome shotgun (WGS) entry which is preliminary data.</text>
</comment>
<evidence type="ECO:0000313" key="8">
    <source>
        <dbReference type="Proteomes" id="UP001356427"/>
    </source>
</evidence>
<evidence type="ECO:0000256" key="1">
    <source>
        <dbReference type="ARBA" id="ARBA00000885"/>
    </source>
</evidence>
<sequence>MWQKVIRVLEIGNTVYDGEYHARHPNIVTFWEAFEELTDDQKKAFLLFLTGCDRAPILGMDNIQMTVAVLQNSTELHFPESLTCYFLLLLPIYPSKEMLLARLKEAVAHNRGFWKE</sequence>
<protein>
    <recommendedName>
        <fullName evidence="2">HECT-type E3 ubiquitin transferase</fullName>
        <ecNumber evidence="2">2.3.2.26</ecNumber>
    </recommendedName>
</protein>
<evidence type="ECO:0000256" key="4">
    <source>
        <dbReference type="ARBA" id="ARBA00022786"/>
    </source>
</evidence>
<dbReference type="InterPro" id="IPR000569">
    <property type="entry name" value="HECT_dom"/>
</dbReference>
<dbReference type="PROSITE" id="PS50237">
    <property type="entry name" value="HECT"/>
    <property type="match status" value="1"/>
</dbReference>
<dbReference type="Gene3D" id="3.30.2410.10">
    <property type="entry name" value="Hect, E3 ligase catalytic domain"/>
    <property type="match status" value="1"/>
</dbReference>
<dbReference type="PANTHER" id="PTHR45700">
    <property type="entry name" value="UBIQUITIN-PROTEIN LIGASE E3C"/>
    <property type="match status" value="1"/>
</dbReference>
<keyword evidence="3" id="KW-0808">Transferase</keyword>
<dbReference type="Proteomes" id="UP001356427">
    <property type="component" value="Unassembled WGS sequence"/>
</dbReference>
<proteinExistence type="predicted"/>
<dbReference type="SUPFAM" id="SSF56204">
    <property type="entry name" value="Hect, E3 ligase catalytic domain"/>
    <property type="match status" value="1"/>
</dbReference>
<comment type="catalytic activity">
    <reaction evidence="1">
        <text>S-ubiquitinyl-[E2 ubiquitin-conjugating enzyme]-L-cysteine + [acceptor protein]-L-lysine = [E2 ubiquitin-conjugating enzyme]-L-cysteine + N(6)-ubiquitinyl-[acceptor protein]-L-lysine.</text>
        <dbReference type="EC" id="2.3.2.26"/>
    </reaction>
</comment>
<dbReference type="InterPro" id="IPR035983">
    <property type="entry name" value="Hect_E3_ubiquitin_ligase"/>
</dbReference>
<dbReference type="FunFam" id="3.30.2410.10:FF:000003">
    <property type="entry name" value="probable E3 ubiquitin-protein ligase HERC4 isoform X1"/>
    <property type="match status" value="1"/>
</dbReference>
<reference evidence="7 8" key="1">
    <citation type="submission" date="2021-04" db="EMBL/GenBank/DDBJ databases">
        <authorList>
            <person name="De Guttry C."/>
            <person name="Zahm M."/>
            <person name="Klopp C."/>
            <person name="Cabau C."/>
            <person name="Louis A."/>
            <person name="Berthelot C."/>
            <person name="Parey E."/>
            <person name="Roest Crollius H."/>
            <person name="Montfort J."/>
            <person name="Robinson-Rechavi M."/>
            <person name="Bucao C."/>
            <person name="Bouchez O."/>
            <person name="Gislard M."/>
            <person name="Lluch J."/>
            <person name="Milhes M."/>
            <person name="Lampietro C."/>
            <person name="Lopez Roques C."/>
            <person name="Donnadieu C."/>
            <person name="Braasch I."/>
            <person name="Desvignes T."/>
            <person name="Postlethwait J."/>
            <person name="Bobe J."/>
            <person name="Wedekind C."/>
            <person name="Guiguen Y."/>
        </authorList>
    </citation>
    <scope>NUCLEOTIDE SEQUENCE [LARGE SCALE GENOMIC DNA]</scope>
    <source>
        <strain evidence="7">Cs_M1</strain>
        <tissue evidence="7">Blood</tissue>
    </source>
</reference>
<evidence type="ECO:0000256" key="3">
    <source>
        <dbReference type="ARBA" id="ARBA00022679"/>
    </source>
</evidence>
<dbReference type="GO" id="GO:0061630">
    <property type="term" value="F:ubiquitin protein ligase activity"/>
    <property type="evidence" value="ECO:0007669"/>
    <property type="project" value="UniProtKB-EC"/>
</dbReference>
<organism evidence="7 8">
    <name type="scientific">Coregonus suidteri</name>
    <dbReference type="NCBI Taxonomy" id="861788"/>
    <lineage>
        <taxon>Eukaryota</taxon>
        <taxon>Metazoa</taxon>
        <taxon>Chordata</taxon>
        <taxon>Craniata</taxon>
        <taxon>Vertebrata</taxon>
        <taxon>Euteleostomi</taxon>
        <taxon>Actinopterygii</taxon>
        <taxon>Neopterygii</taxon>
        <taxon>Teleostei</taxon>
        <taxon>Protacanthopterygii</taxon>
        <taxon>Salmoniformes</taxon>
        <taxon>Salmonidae</taxon>
        <taxon>Coregoninae</taxon>
        <taxon>Coregonus</taxon>
    </lineage>
</organism>
<evidence type="ECO:0000256" key="5">
    <source>
        <dbReference type="PROSITE-ProRule" id="PRU00104"/>
    </source>
</evidence>
<dbReference type="Pfam" id="PF00632">
    <property type="entry name" value="HECT"/>
    <property type="match status" value="1"/>
</dbReference>
<feature type="active site" description="Glycyl thioester intermediate" evidence="5">
    <location>
        <position position="84"/>
    </location>
</feature>
<dbReference type="AlphaFoldDB" id="A0AAN8M8K4"/>
<evidence type="ECO:0000313" key="7">
    <source>
        <dbReference type="EMBL" id="KAK6324729.1"/>
    </source>
</evidence>
<keyword evidence="4 5" id="KW-0833">Ubl conjugation pathway</keyword>
<dbReference type="GO" id="GO:0000209">
    <property type="term" value="P:protein polyubiquitination"/>
    <property type="evidence" value="ECO:0007669"/>
    <property type="project" value="InterPro"/>
</dbReference>
<dbReference type="InterPro" id="IPR044611">
    <property type="entry name" value="E3A/B/C-like"/>
</dbReference>
<name>A0AAN8M8K4_9TELE</name>
<gene>
    <name evidence="7" type="ORF">J4Q44_G00040710</name>
</gene>
<accession>A0AAN8M8K4</accession>
<evidence type="ECO:0000259" key="6">
    <source>
        <dbReference type="PROSITE" id="PS50237"/>
    </source>
</evidence>
<feature type="domain" description="HECT" evidence="6">
    <location>
        <begin position="13"/>
        <end position="113"/>
    </location>
</feature>
<dbReference type="EMBL" id="JAGTTL010000003">
    <property type="protein sequence ID" value="KAK6324729.1"/>
    <property type="molecule type" value="Genomic_DNA"/>
</dbReference>